<evidence type="ECO:0000256" key="5">
    <source>
        <dbReference type="SAM" id="Phobius"/>
    </source>
</evidence>
<dbReference type="EnsemblPlants" id="Pp3c6_24480V3.3">
    <property type="protein sequence ID" value="Pp3c6_24480V3.3"/>
    <property type="gene ID" value="Pp3c6_24480"/>
</dbReference>
<dbReference type="GeneID" id="112283727"/>
<dbReference type="OrthoDB" id="1924787at2759"/>
<keyword evidence="4" id="KW-0333">Golgi apparatus</keyword>
<evidence type="ECO:0000256" key="2">
    <source>
        <dbReference type="ARBA" id="ARBA00010271"/>
    </source>
</evidence>
<dbReference type="PANTHER" id="PTHR11062:SF43">
    <property type="entry name" value="EXOSTOSIN FAMILY PROTEIN"/>
    <property type="match status" value="1"/>
</dbReference>
<keyword evidence="5" id="KW-0472">Membrane</keyword>
<evidence type="ECO:0000259" key="6">
    <source>
        <dbReference type="Pfam" id="PF03016"/>
    </source>
</evidence>
<comment type="subcellular location">
    <subcellularLocation>
        <location evidence="1">Golgi apparatus membrane</location>
        <topology evidence="1">Single-pass type II membrane protein</topology>
    </subcellularLocation>
</comment>
<evidence type="ECO:0000256" key="1">
    <source>
        <dbReference type="ARBA" id="ARBA00004323"/>
    </source>
</evidence>
<dbReference type="AlphaFoldDB" id="A0A7I4E2Y1"/>
<evidence type="ECO:0000256" key="3">
    <source>
        <dbReference type="ARBA" id="ARBA00022968"/>
    </source>
</evidence>
<keyword evidence="3" id="KW-0735">Signal-anchor</keyword>
<dbReference type="Gramene" id="Pp3c6_24480V3.3">
    <property type="protein sequence ID" value="Pp3c6_24480V3.3"/>
    <property type="gene ID" value="Pp3c6_24480"/>
</dbReference>
<dbReference type="KEGG" id="ppp:112283727"/>
<keyword evidence="5" id="KW-0812">Transmembrane</keyword>
<evidence type="ECO:0000256" key="4">
    <source>
        <dbReference type="ARBA" id="ARBA00023034"/>
    </source>
</evidence>
<comment type="similarity">
    <text evidence="2">Belongs to the glycosyltransferase 47 family.</text>
</comment>
<reference evidence="7" key="3">
    <citation type="submission" date="2020-12" db="UniProtKB">
        <authorList>
            <consortium name="EnsemblPlants"/>
        </authorList>
    </citation>
    <scope>IDENTIFICATION</scope>
</reference>
<dbReference type="Pfam" id="PF03016">
    <property type="entry name" value="Exostosin_GT47"/>
    <property type="match status" value="1"/>
</dbReference>
<dbReference type="FunCoup" id="A0A7I4E2Y1">
    <property type="interactions" value="1433"/>
</dbReference>
<accession>A0A7I4E2Y1</accession>
<gene>
    <name evidence="7" type="primary">LOC112283727</name>
</gene>
<sequence>MEGMRSREEGERSRVVARMIADSSFSQCWFKYGLMHKCHWRWMWLIVALLVLAFYYFGVSSSMLLSGVEKDVLAVNLKDGGHSRRTAYSRSREVMEQVYHSTDIFQRSFKEMEEKFKVYVYPDGDPETYYQTPRKLTGKYSSEGYFFQNLRESRFVTNDSAAADLFFLPVSCHKMRGKGLSYEKMADIVRAYVESLIIKYPFWNRTVGADHFFVTCHDVGVRATAKVEHLVKNSIRVVCSPSYNGSFIPHKDVALPQVLQPFPLPAGGDDIHNRTVLGFWAGHRNSKVRVNLADAWQYDPILFVANNRLNRSTGDYIYQNQFYRSKFCICPAGSQVNSARIAESIHYGCVPEVIMADFYDLPFNDILDWRKFSLVVREREYDNLKKILQAVTVQKYRMLHAGVRQVRRHFEWHSPPIKYDAFHMVMYELWLRRFTIRF</sequence>
<evidence type="ECO:0000313" key="7">
    <source>
        <dbReference type="EnsemblPlants" id="Pp3c6_24480V3.3"/>
    </source>
</evidence>
<feature type="transmembrane region" description="Helical" evidence="5">
    <location>
        <begin position="40"/>
        <end position="58"/>
    </location>
</feature>
<proteinExistence type="inferred from homology"/>
<dbReference type="GO" id="GO:0016757">
    <property type="term" value="F:glycosyltransferase activity"/>
    <property type="evidence" value="ECO:0007669"/>
    <property type="project" value="InterPro"/>
</dbReference>
<dbReference type="InParanoid" id="A0A7I4E2Y1"/>
<dbReference type="PANTHER" id="PTHR11062">
    <property type="entry name" value="EXOSTOSIN HEPARAN SULFATE GLYCOSYLTRANSFERASE -RELATED"/>
    <property type="match status" value="1"/>
</dbReference>
<feature type="domain" description="Exostosin GT47" evidence="6">
    <location>
        <begin position="113"/>
        <end position="390"/>
    </location>
</feature>
<dbReference type="Proteomes" id="UP000006727">
    <property type="component" value="Chromosome 6"/>
</dbReference>
<keyword evidence="8" id="KW-1185">Reference proteome</keyword>
<dbReference type="InterPro" id="IPR040911">
    <property type="entry name" value="Exostosin_GT47"/>
</dbReference>
<reference evidence="7 8" key="2">
    <citation type="journal article" date="2018" name="Plant J.">
        <title>The Physcomitrella patens chromosome-scale assembly reveals moss genome structure and evolution.</title>
        <authorList>
            <person name="Lang D."/>
            <person name="Ullrich K.K."/>
            <person name="Murat F."/>
            <person name="Fuchs J."/>
            <person name="Jenkins J."/>
            <person name="Haas F.B."/>
            <person name="Piednoel M."/>
            <person name="Gundlach H."/>
            <person name="Van Bel M."/>
            <person name="Meyberg R."/>
            <person name="Vives C."/>
            <person name="Morata J."/>
            <person name="Symeonidi A."/>
            <person name="Hiss M."/>
            <person name="Muchero W."/>
            <person name="Kamisugi Y."/>
            <person name="Saleh O."/>
            <person name="Blanc G."/>
            <person name="Decker E.L."/>
            <person name="van Gessel N."/>
            <person name="Grimwood J."/>
            <person name="Hayes R.D."/>
            <person name="Graham S.W."/>
            <person name="Gunter L.E."/>
            <person name="McDaniel S.F."/>
            <person name="Hoernstein S.N.W."/>
            <person name="Larsson A."/>
            <person name="Li F.W."/>
            <person name="Perroud P.F."/>
            <person name="Phillips J."/>
            <person name="Ranjan P."/>
            <person name="Rokshar D.S."/>
            <person name="Rothfels C.J."/>
            <person name="Schneider L."/>
            <person name="Shu S."/>
            <person name="Stevenson D.W."/>
            <person name="Thummler F."/>
            <person name="Tillich M."/>
            <person name="Villarreal Aguilar J.C."/>
            <person name="Widiez T."/>
            <person name="Wong G.K."/>
            <person name="Wymore A."/>
            <person name="Zhang Y."/>
            <person name="Zimmer A.D."/>
            <person name="Quatrano R.S."/>
            <person name="Mayer K.F.X."/>
            <person name="Goodstein D."/>
            <person name="Casacuberta J.M."/>
            <person name="Vandepoele K."/>
            <person name="Reski R."/>
            <person name="Cuming A.C."/>
            <person name="Tuskan G.A."/>
            <person name="Maumus F."/>
            <person name="Salse J."/>
            <person name="Schmutz J."/>
            <person name="Rensing S.A."/>
        </authorList>
    </citation>
    <scope>NUCLEOTIDE SEQUENCE [LARGE SCALE GENOMIC DNA]</scope>
    <source>
        <strain evidence="7 8">cv. Gransden 2004</strain>
    </source>
</reference>
<reference evidence="7 8" key="1">
    <citation type="journal article" date="2008" name="Science">
        <title>The Physcomitrella genome reveals evolutionary insights into the conquest of land by plants.</title>
        <authorList>
            <person name="Rensing S."/>
            <person name="Lang D."/>
            <person name="Zimmer A."/>
            <person name="Terry A."/>
            <person name="Salamov A."/>
            <person name="Shapiro H."/>
            <person name="Nishiyama T."/>
            <person name="Perroud P.-F."/>
            <person name="Lindquist E."/>
            <person name="Kamisugi Y."/>
            <person name="Tanahashi T."/>
            <person name="Sakakibara K."/>
            <person name="Fujita T."/>
            <person name="Oishi K."/>
            <person name="Shin-I T."/>
            <person name="Kuroki Y."/>
            <person name="Toyoda A."/>
            <person name="Suzuki Y."/>
            <person name="Hashimoto A."/>
            <person name="Yamaguchi K."/>
            <person name="Sugano A."/>
            <person name="Kohara Y."/>
            <person name="Fujiyama A."/>
            <person name="Anterola A."/>
            <person name="Aoki S."/>
            <person name="Ashton N."/>
            <person name="Barbazuk W.B."/>
            <person name="Barker E."/>
            <person name="Bennetzen J."/>
            <person name="Bezanilla M."/>
            <person name="Blankenship R."/>
            <person name="Cho S.H."/>
            <person name="Dutcher S."/>
            <person name="Estelle M."/>
            <person name="Fawcett J.A."/>
            <person name="Gundlach H."/>
            <person name="Hanada K."/>
            <person name="Heyl A."/>
            <person name="Hicks K.A."/>
            <person name="Hugh J."/>
            <person name="Lohr M."/>
            <person name="Mayer K."/>
            <person name="Melkozernov A."/>
            <person name="Murata T."/>
            <person name="Nelson D."/>
            <person name="Pils B."/>
            <person name="Prigge M."/>
            <person name="Reiss B."/>
            <person name="Renner T."/>
            <person name="Rombauts S."/>
            <person name="Rushton P."/>
            <person name="Sanderfoot A."/>
            <person name="Schween G."/>
            <person name="Shiu S.-H."/>
            <person name="Stueber K."/>
            <person name="Theodoulou F.L."/>
            <person name="Tu H."/>
            <person name="Van de Peer Y."/>
            <person name="Verrier P.J."/>
            <person name="Waters E."/>
            <person name="Wood A."/>
            <person name="Yang L."/>
            <person name="Cove D."/>
            <person name="Cuming A."/>
            <person name="Hasebe M."/>
            <person name="Lucas S."/>
            <person name="Mishler D.B."/>
            <person name="Reski R."/>
            <person name="Grigoriev I."/>
            <person name="Quatrano R.S."/>
            <person name="Boore J.L."/>
        </authorList>
    </citation>
    <scope>NUCLEOTIDE SEQUENCE [LARGE SCALE GENOMIC DNA]</scope>
    <source>
        <strain evidence="7 8">cv. Gransden 2004</strain>
    </source>
</reference>
<name>A0A7I4E2Y1_PHYPA</name>
<organism evidence="7 8">
    <name type="scientific">Physcomitrium patens</name>
    <name type="common">Spreading-leaved earth moss</name>
    <name type="synonym">Physcomitrella patens</name>
    <dbReference type="NCBI Taxonomy" id="3218"/>
    <lineage>
        <taxon>Eukaryota</taxon>
        <taxon>Viridiplantae</taxon>
        <taxon>Streptophyta</taxon>
        <taxon>Embryophyta</taxon>
        <taxon>Bryophyta</taxon>
        <taxon>Bryophytina</taxon>
        <taxon>Bryopsida</taxon>
        <taxon>Funariidae</taxon>
        <taxon>Funariales</taxon>
        <taxon>Funariaceae</taxon>
        <taxon>Physcomitrium</taxon>
    </lineage>
</organism>
<dbReference type="InterPro" id="IPR004263">
    <property type="entry name" value="Exostosin"/>
</dbReference>
<keyword evidence="5" id="KW-1133">Transmembrane helix</keyword>
<protein>
    <recommendedName>
        <fullName evidence="6">Exostosin GT47 domain-containing protein</fullName>
    </recommendedName>
</protein>
<dbReference type="GO" id="GO:0000139">
    <property type="term" value="C:Golgi membrane"/>
    <property type="evidence" value="ECO:0007669"/>
    <property type="project" value="UniProtKB-SubCell"/>
</dbReference>
<evidence type="ECO:0000313" key="8">
    <source>
        <dbReference type="Proteomes" id="UP000006727"/>
    </source>
</evidence>
<dbReference type="RefSeq" id="XP_024378548.1">
    <property type="nucleotide sequence ID" value="XM_024522780.2"/>
</dbReference>
<dbReference type="EMBL" id="ABEU02000006">
    <property type="status" value="NOT_ANNOTATED_CDS"/>
    <property type="molecule type" value="Genomic_DNA"/>
</dbReference>